<evidence type="ECO:0000313" key="3">
    <source>
        <dbReference type="Proteomes" id="UP001432322"/>
    </source>
</evidence>
<keyword evidence="3" id="KW-1185">Reference proteome</keyword>
<comment type="caution">
    <text evidence="2">The sequence shown here is derived from an EMBL/GenBank/DDBJ whole genome shotgun (WGS) entry which is preliminary data.</text>
</comment>
<evidence type="ECO:0000313" key="2">
    <source>
        <dbReference type="EMBL" id="GMT27144.1"/>
    </source>
</evidence>
<accession>A0AAV5WBE1</accession>
<feature type="compositionally biased region" description="Basic and acidic residues" evidence="1">
    <location>
        <begin position="116"/>
        <end position="134"/>
    </location>
</feature>
<dbReference type="GO" id="GO:0000462">
    <property type="term" value="P:maturation of SSU-rRNA from tricistronic rRNA transcript (SSU-rRNA, 5.8S rRNA, LSU-rRNA)"/>
    <property type="evidence" value="ECO:0007669"/>
    <property type="project" value="TreeGrafter"/>
</dbReference>
<feature type="compositionally biased region" description="Basic and acidic residues" evidence="1">
    <location>
        <begin position="210"/>
        <end position="254"/>
    </location>
</feature>
<proteinExistence type="predicted"/>
<dbReference type="GO" id="GO:0032040">
    <property type="term" value="C:small-subunit processome"/>
    <property type="evidence" value="ECO:0007669"/>
    <property type="project" value="TreeGrafter"/>
</dbReference>
<feature type="compositionally biased region" description="Acidic residues" evidence="1">
    <location>
        <begin position="135"/>
        <end position="153"/>
    </location>
</feature>
<dbReference type="EMBL" id="BTSY01000005">
    <property type="protein sequence ID" value="GMT27144.1"/>
    <property type="molecule type" value="Genomic_DNA"/>
</dbReference>
<evidence type="ECO:0000256" key="1">
    <source>
        <dbReference type="SAM" id="MobiDB-lite"/>
    </source>
</evidence>
<feature type="compositionally biased region" description="Gly residues" evidence="1">
    <location>
        <begin position="309"/>
        <end position="319"/>
    </location>
</feature>
<sequence>MVDVAMSDEDRERFSSIAEDAAKASREALECAHEMVKRLATMKQREGISLLEVKGRDMLAYVRDMALLMADMSVGDSIQEAEEVSRLVKHRTVLEKVRVLEKKMSTQIDKLTAAARGDKGAAGKKEQLRARPDQMELDSDAADDDDEDEDGEKEDGKVKKYVPPKVMAVHYDEHEDAREEKQKAMWRRKAAQSSLVQELKAQYSEAPEEITEHRNSRRRQQDEERTKYEEEYFVRTKLSKKEASARRREDRENALDSLLKFGDYMAGDEEEMKRREKIALEAGKDGKAGGKKRKGRGGKGGPSAKRSRGGGSGGRGGGG</sequence>
<feature type="non-terminal residue" evidence="2">
    <location>
        <position position="319"/>
    </location>
</feature>
<gene>
    <name evidence="2" type="ORF">PFISCL1PPCAC_18441</name>
</gene>
<organism evidence="2 3">
    <name type="scientific">Pristionchus fissidentatus</name>
    <dbReference type="NCBI Taxonomy" id="1538716"/>
    <lineage>
        <taxon>Eukaryota</taxon>
        <taxon>Metazoa</taxon>
        <taxon>Ecdysozoa</taxon>
        <taxon>Nematoda</taxon>
        <taxon>Chromadorea</taxon>
        <taxon>Rhabditida</taxon>
        <taxon>Rhabditina</taxon>
        <taxon>Diplogasteromorpha</taxon>
        <taxon>Diplogasteroidea</taxon>
        <taxon>Neodiplogasteridae</taxon>
        <taxon>Pristionchus</taxon>
    </lineage>
</organism>
<feature type="compositionally biased region" description="Basic and acidic residues" evidence="1">
    <location>
        <begin position="170"/>
        <end position="183"/>
    </location>
</feature>
<dbReference type="PANTHER" id="PTHR13237:SF9">
    <property type="entry name" value="NEUROGUIDIN"/>
    <property type="match status" value="1"/>
</dbReference>
<dbReference type="AlphaFoldDB" id="A0AAV5WBE1"/>
<feature type="region of interest" description="Disordered" evidence="1">
    <location>
        <begin position="115"/>
        <end position="319"/>
    </location>
</feature>
<evidence type="ECO:0008006" key="4">
    <source>
        <dbReference type="Google" id="ProtNLM"/>
    </source>
</evidence>
<dbReference type="PANTHER" id="PTHR13237">
    <property type="entry name" value="SOMETHING ABOUT SILENCING PROTEIN 10-RELATED"/>
    <property type="match status" value="1"/>
</dbReference>
<feature type="compositionally biased region" description="Basic and acidic residues" evidence="1">
    <location>
        <begin position="271"/>
        <end position="288"/>
    </location>
</feature>
<reference evidence="2" key="1">
    <citation type="submission" date="2023-10" db="EMBL/GenBank/DDBJ databases">
        <title>Genome assembly of Pristionchus species.</title>
        <authorList>
            <person name="Yoshida K."/>
            <person name="Sommer R.J."/>
        </authorList>
    </citation>
    <scope>NUCLEOTIDE SEQUENCE</scope>
    <source>
        <strain evidence="2">RS5133</strain>
    </source>
</reference>
<dbReference type="Proteomes" id="UP001432322">
    <property type="component" value="Unassembled WGS sequence"/>
</dbReference>
<name>A0AAV5WBE1_9BILA</name>
<protein>
    <recommendedName>
        <fullName evidence="4">Neuroguidin</fullName>
    </recommendedName>
</protein>